<dbReference type="SUPFAM" id="SSF48452">
    <property type="entry name" value="TPR-like"/>
    <property type="match status" value="1"/>
</dbReference>
<dbReference type="InterPro" id="IPR019734">
    <property type="entry name" value="TPR_rpt"/>
</dbReference>
<dbReference type="AlphaFoldDB" id="A0A6J4JV29"/>
<dbReference type="PANTHER" id="PTHR47691:SF3">
    <property type="entry name" value="HTH-TYPE TRANSCRIPTIONAL REGULATOR RV0890C-RELATED"/>
    <property type="match status" value="1"/>
</dbReference>
<accession>A0A6J4JV29</accession>
<dbReference type="InterPro" id="IPR011990">
    <property type="entry name" value="TPR-like_helical_dom_sf"/>
</dbReference>
<sequence length="261" mass="28337">MTDVTASPQTAATRKAEALYEDGVLAWQQGEYTTATALLEQSLSLCREQGAQTGMLRSLHILGNVAYSQGDYAAAHVRHQEVLQRCQELNIPEGIASSLNNLGLVAMRQRDYQTSQALLQESLRIYQDLAMEPNIMAVLHNLGTAAMHQNNTAVAHAWFGQSLTRSHAAGSTALMARSFAAIANVAARRDQHLWAVRMWGAAEALNEAADVASPSSDHPDYEQEIEAARKALGEEMFTAASKEGRGMPVEHVIEHALQGMG</sequence>
<dbReference type="Gene3D" id="1.25.40.10">
    <property type="entry name" value="Tetratricopeptide repeat domain"/>
    <property type="match status" value="2"/>
</dbReference>
<name>A0A6J4JV29_9CHLR</name>
<protein>
    <submittedName>
        <fullName evidence="1">Uncharacterized protein</fullName>
    </submittedName>
</protein>
<dbReference type="SMART" id="SM00028">
    <property type="entry name" value="TPR"/>
    <property type="match status" value="3"/>
</dbReference>
<dbReference type="EMBL" id="CADCTK010000906">
    <property type="protein sequence ID" value="CAA9288079.1"/>
    <property type="molecule type" value="Genomic_DNA"/>
</dbReference>
<gene>
    <name evidence="1" type="ORF">AVDCRST_MAG26-3886</name>
</gene>
<dbReference type="PANTHER" id="PTHR47691">
    <property type="entry name" value="REGULATOR-RELATED"/>
    <property type="match status" value="1"/>
</dbReference>
<evidence type="ECO:0000313" key="1">
    <source>
        <dbReference type="EMBL" id="CAA9288079.1"/>
    </source>
</evidence>
<reference evidence="1" key="1">
    <citation type="submission" date="2020-02" db="EMBL/GenBank/DDBJ databases">
        <authorList>
            <person name="Meier V. D."/>
        </authorList>
    </citation>
    <scope>NUCLEOTIDE SEQUENCE</scope>
    <source>
        <strain evidence="1">AVDCRST_MAG26</strain>
    </source>
</reference>
<dbReference type="Pfam" id="PF13424">
    <property type="entry name" value="TPR_12"/>
    <property type="match status" value="2"/>
</dbReference>
<proteinExistence type="predicted"/>
<organism evidence="1">
    <name type="scientific">uncultured Chloroflexia bacterium</name>
    <dbReference type="NCBI Taxonomy" id="1672391"/>
    <lineage>
        <taxon>Bacteria</taxon>
        <taxon>Bacillati</taxon>
        <taxon>Chloroflexota</taxon>
        <taxon>Chloroflexia</taxon>
        <taxon>environmental samples</taxon>
    </lineage>
</organism>